<dbReference type="Proteomes" id="UP000299102">
    <property type="component" value="Unassembled WGS sequence"/>
</dbReference>
<evidence type="ECO:0000256" key="1">
    <source>
        <dbReference type="SAM" id="MobiDB-lite"/>
    </source>
</evidence>
<evidence type="ECO:0000313" key="3">
    <source>
        <dbReference type="Proteomes" id="UP000299102"/>
    </source>
</evidence>
<keyword evidence="3" id="KW-1185">Reference proteome</keyword>
<sequence length="91" mass="10263">MYFYTYKSYLLASPHLRVVSLEFMTHSMRNLQRSDESMNTYQSYNNRTGGPGGGAAQEHPFPAPPPLPFNPSQGAFSFCVTQRDAALRSRL</sequence>
<reference evidence="2 3" key="1">
    <citation type="journal article" date="2019" name="Commun. Biol.">
        <title>The bagworm genome reveals a unique fibroin gene that provides high tensile strength.</title>
        <authorList>
            <person name="Kono N."/>
            <person name="Nakamura H."/>
            <person name="Ohtoshi R."/>
            <person name="Tomita M."/>
            <person name="Numata K."/>
            <person name="Arakawa K."/>
        </authorList>
    </citation>
    <scope>NUCLEOTIDE SEQUENCE [LARGE SCALE GENOMIC DNA]</scope>
</reference>
<dbReference type="AlphaFoldDB" id="A0A4C1Y662"/>
<feature type="region of interest" description="Disordered" evidence="1">
    <location>
        <begin position="40"/>
        <end position="66"/>
    </location>
</feature>
<name>A0A4C1Y662_EUMVA</name>
<proteinExistence type="predicted"/>
<dbReference type="EMBL" id="BGZK01001073">
    <property type="protein sequence ID" value="GBP70414.1"/>
    <property type="molecule type" value="Genomic_DNA"/>
</dbReference>
<accession>A0A4C1Y662</accession>
<gene>
    <name evidence="2" type="ORF">EVAR_89728_1</name>
</gene>
<organism evidence="2 3">
    <name type="scientific">Eumeta variegata</name>
    <name type="common">Bagworm moth</name>
    <name type="synonym">Eumeta japonica</name>
    <dbReference type="NCBI Taxonomy" id="151549"/>
    <lineage>
        <taxon>Eukaryota</taxon>
        <taxon>Metazoa</taxon>
        <taxon>Ecdysozoa</taxon>
        <taxon>Arthropoda</taxon>
        <taxon>Hexapoda</taxon>
        <taxon>Insecta</taxon>
        <taxon>Pterygota</taxon>
        <taxon>Neoptera</taxon>
        <taxon>Endopterygota</taxon>
        <taxon>Lepidoptera</taxon>
        <taxon>Glossata</taxon>
        <taxon>Ditrysia</taxon>
        <taxon>Tineoidea</taxon>
        <taxon>Psychidae</taxon>
        <taxon>Oiketicinae</taxon>
        <taxon>Eumeta</taxon>
    </lineage>
</organism>
<comment type="caution">
    <text evidence="2">The sequence shown here is derived from an EMBL/GenBank/DDBJ whole genome shotgun (WGS) entry which is preliminary data.</text>
</comment>
<protein>
    <submittedName>
        <fullName evidence="2">Uncharacterized protein</fullName>
    </submittedName>
</protein>
<evidence type="ECO:0000313" key="2">
    <source>
        <dbReference type="EMBL" id="GBP70414.1"/>
    </source>
</evidence>